<evidence type="ECO:0000256" key="2">
    <source>
        <dbReference type="SAM" id="Phobius"/>
    </source>
</evidence>
<feature type="transmembrane region" description="Helical" evidence="2">
    <location>
        <begin position="180"/>
        <end position="202"/>
    </location>
</feature>
<dbReference type="InParanoid" id="C7Q4L4"/>
<keyword evidence="2" id="KW-1133">Transmembrane helix</keyword>
<feature type="transmembrane region" description="Helical" evidence="2">
    <location>
        <begin position="208"/>
        <end position="229"/>
    </location>
</feature>
<gene>
    <name evidence="3" type="ordered locus">Caci_3074</name>
</gene>
<name>C7Q4L4_CATAD</name>
<organism evidence="3 4">
    <name type="scientific">Catenulispora acidiphila (strain DSM 44928 / JCM 14897 / NBRC 102108 / NRRL B-24433 / ID139908)</name>
    <dbReference type="NCBI Taxonomy" id="479433"/>
    <lineage>
        <taxon>Bacteria</taxon>
        <taxon>Bacillati</taxon>
        <taxon>Actinomycetota</taxon>
        <taxon>Actinomycetes</taxon>
        <taxon>Catenulisporales</taxon>
        <taxon>Catenulisporaceae</taxon>
        <taxon>Catenulispora</taxon>
    </lineage>
</organism>
<proteinExistence type="predicted"/>
<keyword evidence="4" id="KW-1185">Reference proteome</keyword>
<dbReference type="HOGENOM" id="CLU_1114250_0_0_11"/>
<dbReference type="AlphaFoldDB" id="C7Q4L4"/>
<evidence type="ECO:0000256" key="1">
    <source>
        <dbReference type="SAM" id="MobiDB-lite"/>
    </source>
</evidence>
<dbReference type="STRING" id="479433.Caci_3074"/>
<dbReference type="EMBL" id="CP001700">
    <property type="protein sequence ID" value="ACU71983.1"/>
    <property type="molecule type" value="Genomic_DNA"/>
</dbReference>
<sequence length="249" mass="25252" precursor="true">MSAQTSTSTPEATAGSSASGSSAVGSGASGSEAGASNGSSGRAGTSSSAADVGVGFLLLTSRTFWAGYGIVLAIMGTRLPMWSWPPKSGQIIELLFCAIVFPALAQPYVGRPVLAAMRLHQIAGVHRNTLLVGAFVTLVACEKPQPWAAGVDALLLTGYLVLTDSITVPLRVLQRIASPAFLLALVAVIAGTTALVALPASSGSYRPALVAVAAAAALGSAVATAFGSAEERRVGSQRTERRNQDRPSE</sequence>
<feature type="transmembrane region" description="Helical" evidence="2">
    <location>
        <begin position="91"/>
        <end position="109"/>
    </location>
</feature>
<dbReference type="Proteomes" id="UP000000851">
    <property type="component" value="Chromosome"/>
</dbReference>
<dbReference type="RefSeq" id="WP_012787276.1">
    <property type="nucleotide sequence ID" value="NC_013131.1"/>
</dbReference>
<dbReference type="KEGG" id="cai:Caci_3074"/>
<feature type="region of interest" description="Disordered" evidence="1">
    <location>
        <begin position="228"/>
        <end position="249"/>
    </location>
</feature>
<feature type="compositionally biased region" description="Basic and acidic residues" evidence="1">
    <location>
        <begin position="229"/>
        <end position="249"/>
    </location>
</feature>
<evidence type="ECO:0000313" key="3">
    <source>
        <dbReference type="EMBL" id="ACU71983.1"/>
    </source>
</evidence>
<evidence type="ECO:0000313" key="4">
    <source>
        <dbReference type="Proteomes" id="UP000000851"/>
    </source>
</evidence>
<accession>C7Q4L4</accession>
<feature type="region of interest" description="Disordered" evidence="1">
    <location>
        <begin position="1"/>
        <end position="44"/>
    </location>
</feature>
<reference evidence="3 4" key="1">
    <citation type="journal article" date="2009" name="Stand. Genomic Sci.">
        <title>Complete genome sequence of Catenulispora acidiphila type strain (ID 139908).</title>
        <authorList>
            <person name="Copeland A."/>
            <person name="Lapidus A."/>
            <person name="Glavina Del Rio T."/>
            <person name="Nolan M."/>
            <person name="Lucas S."/>
            <person name="Chen F."/>
            <person name="Tice H."/>
            <person name="Cheng J.F."/>
            <person name="Bruce D."/>
            <person name="Goodwin L."/>
            <person name="Pitluck S."/>
            <person name="Mikhailova N."/>
            <person name="Pati A."/>
            <person name="Ivanova N."/>
            <person name="Mavromatis K."/>
            <person name="Chen A."/>
            <person name="Palaniappan K."/>
            <person name="Chain P."/>
            <person name="Land M."/>
            <person name="Hauser L."/>
            <person name="Chang Y.J."/>
            <person name="Jeffries C.D."/>
            <person name="Chertkov O."/>
            <person name="Brettin T."/>
            <person name="Detter J.C."/>
            <person name="Han C."/>
            <person name="Ali Z."/>
            <person name="Tindall B.J."/>
            <person name="Goker M."/>
            <person name="Bristow J."/>
            <person name="Eisen J.A."/>
            <person name="Markowitz V."/>
            <person name="Hugenholtz P."/>
            <person name="Kyrpides N.C."/>
            <person name="Klenk H.P."/>
        </authorList>
    </citation>
    <scope>NUCLEOTIDE SEQUENCE [LARGE SCALE GENOMIC DNA]</scope>
    <source>
        <strain evidence="4">DSM 44928 / JCM 14897 / NBRC 102108 / NRRL B-24433 / ID139908</strain>
    </source>
</reference>
<keyword evidence="2" id="KW-0812">Transmembrane</keyword>
<protein>
    <submittedName>
        <fullName evidence="3">Uncharacterized protein</fullName>
    </submittedName>
</protein>
<keyword evidence="2" id="KW-0472">Membrane</keyword>